<feature type="domain" description="GGDEF" evidence="4">
    <location>
        <begin position="520"/>
        <end position="655"/>
    </location>
</feature>
<dbReference type="InterPro" id="IPR003607">
    <property type="entry name" value="HD/PDEase_dom"/>
</dbReference>
<dbReference type="GO" id="GO:0043709">
    <property type="term" value="P:cell adhesion involved in single-species biofilm formation"/>
    <property type="evidence" value="ECO:0007669"/>
    <property type="project" value="TreeGrafter"/>
</dbReference>
<dbReference type="Pfam" id="PF00990">
    <property type="entry name" value="GGDEF"/>
    <property type="match status" value="1"/>
</dbReference>
<evidence type="ECO:0000256" key="2">
    <source>
        <dbReference type="ARBA" id="ARBA00012528"/>
    </source>
</evidence>
<dbReference type="RefSeq" id="WP_132975225.1">
    <property type="nucleotide sequence ID" value="NZ_SMAO01000001.1"/>
</dbReference>
<evidence type="ECO:0000259" key="6">
    <source>
        <dbReference type="PROSITE" id="PS51833"/>
    </source>
</evidence>
<organism evidence="7 8">
    <name type="scientific">Thiobaca trueperi</name>
    <dbReference type="NCBI Taxonomy" id="127458"/>
    <lineage>
        <taxon>Bacteria</taxon>
        <taxon>Pseudomonadati</taxon>
        <taxon>Pseudomonadota</taxon>
        <taxon>Gammaproteobacteria</taxon>
        <taxon>Chromatiales</taxon>
        <taxon>Chromatiaceae</taxon>
        <taxon>Thiobaca</taxon>
    </lineage>
</organism>
<dbReference type="AlphaFoldDB" id="A0A4R3N6I7"/>
<dbReference type="SMART" id="SM00471">
    <property type="entry name" value="HDc"/>
    <property type="match status" value="1"/>
</dbReference>
<dbReference type="NCBIfam" id="TIGR00254">
    <property type="entry name" value="GGDEF"/>
    <property type="match status" value="1"/>
</dbReference>
<dbReference type="SUPFAM" id="SSF55781">
    <property type="entry name" value="GAF domain-like"/>
    <property type="match status" value="1"/>
</dbReference>
<dbReference type="OrthoDB" id="9803824at2"/>
<evidence type="ECO:0000256" key="3">
    <source>
        <dbReference type="ARBA" id="ARBA00034247"/>
    </source>
</evidence>
<dbReference type="Pfam" id="PF01590">
    <property type="entry name" value="GAF"/>
    <property type="match status" value="1"/>
</dbReference>
<dbReference type="Gene3D" id="1.10.3210.10">
    <property type="entry name" value="Hypothetical protein af1432"/>
    <property type="match status" value="1"/>
</dbReference>
<sequence length="655" mass="71412">MDDPDTIAHSVRTALRSRVGDLPPAPAAAVKLLRLTSDDNTGVADISRVIETEPALAAKVLRIVNSPFYGFPRGIRSIPRAVTLLGLSAVRQAALNVLFYDDLVRGSDKGTFNRVYFWQHSLLVAILSRSIAQRLGHPDADSLYAAGLLHDLGKVILESHGRVRYSDFLAASIHSGNPSREDERIFFGVSHDTVGAVICASWELPELVCRVQSLHHRSFSDAGLTPQQAQEVAIVALADFIAWTQGIGSVKTLSSPCLSPEVLALLTPEQLDLADLLARADTEITEIGAFYGLQFPSSMQLRANMVITAISLSQSDGVAQPVATGPRTSYTAPHHSLDPDEFIPRTLEALRQEFGIGRLLMMQIESRRRCLVATHLLPKPVNPAPDAPLELTISALSGDLVRCLREHRPVVIRETESNQHATILARLGVTEAAAVPVMNRGRLMGLLWLSSEDASVPLNIGPLPEVLLVAGELGIALERSRAFAQERAKAEIDALTRLHNRGAVDRVLNQTFRQAADSGRRFAVGLLDIDRFKRFNDTFGHQAGDDVLRIVADTLRSLIRPGDFLGRYGGEEFLFVLVDTGEQGALSYAERVRQEIERRGRLLSDRFPGHALTASIGVALSERHHLDPGEIVAAADAALYRAKETGRNRVAAAWA</sequence>
<dbReference type="InterPro" id="IPR029016">
    <property type="entry name" value="GAF-like_dom_sf"/>
</dbReference>
<dbReference type="Pfam" id="PF08668">
    <property type="entry name" value="HDOD"/>
    <property type="match status" value="1"/>
</dbReference>
<dbReference type="EC" id="2.7.7.65" evidence="2"/>
<dbReference type="NCBIfam" id="TIGR00277">
    <property type="entry name" value="HDIG"/>
    <property type="match status" value="1"/>
</dbReference>
<dbReference type="InterPro" id="IPR006675">
    <property type="entry name" value="HDIG_dom"/>
</dbReference>
<evidence type="ECO:0000313" key="8">
    <source>
        <dbReference type="Proteomes" id="UP000295717"/>
    </source>
</evidence>
<dbReference type="Proteomes" id="UP000295717">
    <property type="component" value="Unassembled WGS sequence"/>
</dbReference>
<proteinExistence type="predicted"/>
<dbReference type="GO" id="GO:0052621">
    <property type="term" value="F:diguanylate cyclase activity"/>
    <property type="evidence" value="ECO:0007669"/>
    <property type="project" value="UniProtKB-EC"/>
</dbReference>
<reference evidence="7 8" key="1">
    <citation type="submission" date="2019-03" db="EMBL/GenBank/DDBJ databases">
        <title>Genomic Encyclopedia of Type Strains, Phase IV (KMG-IV): sequencing the most valuable type-strain genomes for metagenomic binning, comparative biology and taxonomic classification.</title>
        <authorList>
            <person name="Goeker M."/>
        </authorList>
    </citation>
    <scope>NUCLEOTIDE SEQUENCE [LARGE SCALE GENOMIC DNA]</scope>
    <source>
        <strain evidence="7 8">DSM 13587</strain>
    </source>
</reference>
<gene>
    <name evidence="7" type="ORF">EDC35_101417</name>
</gene>
<accession>A0A4R3N6I7</accession>
<dbReference type="PROSITE" id="PS51833">
    <property type="entry name" value="HDOD"/>
    <property type="match status" value="1"/>
</dbReference>
<dbReference type="SMART" id="SM00065">
    <property type="entry name" value="GAF"/>
    <property type="match status" value="1"/>
</dbReference>
<evidence type="ECO:0000256" key="1">
    <source>
        <dbReference type="ARBA" id="ARBA00001946"/>
    </source>
</evidence>
<dbReference type="SMART" id="SM00267">
    <property type="entry name" value="GGDEF"/>
    <property type="match status" value="1"/>
</dbReference>
<evidence type="ECO:0000259" key="5">
    <source>
        <dbReference type="PROSITE" id="PS51831"/>
    </source>
</evidence>
<comment type="catalytic activity">
    <reaction evidence="3">
        <text>2 GTP = 3',3'-c-di-GMP + 2 diphosphate</text>
        <dbReference type="Rhea" id="RHEA:24898"/>
        <dbReference type="ChEBI" id="CHEBI:33019"/>
        <dbReference type="ChEBI" id="CHEBI:37565"/>
        <dbReference type="ChEBI" id="CHEBI:58805"/>
        <dbReference type="EC" id="2.7.7.65"/>
    </reaction>
</comment>
<feature type="domain" description="HD" evidence="5">
    <location>
        <begin position="117"/>
        <end position="244"/>
    </location>
</feature>
<dbReference type="PROSITE" id="PS50887">
    <property type="entry name" value="GGDEF"/>
    <property type="match status" value="1"/>
</dbReference>
<dbReference type="SUPFAM" id="SSF55073">
    <property type="entry name" value="Nucleotide cyclase"/>
    <property type="match status" value="1"/>
</dbReference>
<evidence type="ECO:0000313" key="7">
    <source>
        <dbReference type="EMBL" id="TCT24097.1"/>
    </source>
</evidence>
<dbReference type="EMBL" id="SMAO01000001">
    <property type="protein sequence ID" value="TCT24097.1"/>
    <property type="molecule type" value="Genomic_DNA"/>
</dbReference>
<dbReference type="SUPFAM" id="SSF109604">
    <property type="entry name" value="HD-domain/PDEase-like"/>
    <property type="match status" value="1"/>
</dbReference>
<dbReference type="InterPro" id="IPR043128">
    <property type="entry name" value="Rev_trsase/Diguanyl_cyclase"/>
</dbReference>
<dbReference type="CDD" id="cd00077">
    <property type="entry name" value="HDc"/>
    <property type="match status" value="1"/>
</dbReference>
<feature type="domain" description="HDOD" evidence="6">
    <location>
        <begin position="22"/>
        <end position="218"/>
    </location>
</feature>
<comment type="cofactor">
    <cofactor evidence="1">
        <name>Mg(2+)</name>
        <dbReference type="ChEBI" id="CHEBI:18420"/>
    </cofactor>
</comment>
<dbReference type="InterPro" id="IPR050469">
    <property type="entry name" value="Diguanylate_Cyclase"/>
</dbReference>
<dbReference type="CDD" id="cd01949">
    <property type="entry name" value="GGDEF"/>
    <property type="match status" value="1"/>
</dbReference>
<dbReference type="InterPro" id="IPR000160">
    <property type="entry name" value="GGDEF_dom"/>
</dbReference>
<protein>
    <recommendedName>
        <fullName evidence="2">diguanylate cyclase</fullName>
        <ecNumber evidence="2">2.7.7.65</ecNumber>
    </recommendedName>
</protein>
<dbReference type="InterPro" id="IPR006674">
    <property type="entry name" value="HD_domain"/>
</dbReference>
<dbReference type="Gene3D" id="3.30.70.270">
    <property type="match status" value="1"/>
</dbReference>
<dbReference type="PANTHER" id="PTHR45138">
    <property type="entry name" value="REGULATORY COMPONENTS OF SENSORY TRANSDUCTION SYSTEM"/>
    <property type="match status" value="1"/>
</dbReference>
<dbReference type="Gene3D" id="3.30.450.40">
    <property type="match status" value="1"/>
</dbReference>
<dbReference type="InterPro" id="IPR029787">
    <property type="entry name" value="Nucleotide_cyclase"/>
</dbReference>
<dbReference type="GO" id="GO:1902201">
    <property type="term" value="P:negative regulation of bacterial-type flagellum-dependent cell motility"/>
    <property type="evidence" value="ECO:0007669"/>
    <property type="project" value="TreeGrafter"/>
</dbReference>
<keyword evidence="8" id="KW-1185">Reference proteome</keyword>
<keyword evidence="7" id="KW-0808">Transferase</keyword>
<dbReference type="GO" id="GO:0005886">
    <property type="term" value="C:plasma membrane"/>
    <property type="evidence" value="ECO:0007669"/>
    <property type="project" value="TreeGrafter"/>
</dbReference>
<dbReference type="PROSITE" id="PS51831">
    <property type="entry name" value="HD"/>
    <property type="match status" value="1"/>
</dbReference>
<dbReference type="InterPro" id="IPR013976">
    <property type="entry name" value="HDOD"/>
</dbReference>
<dbReference type="PANTHER" id="PTHR45138:SF9">
    <property type="entry name" value="DIGUANYLATE CYCLASE DGCM-RELATED"/>
    <property type="match status" value="1"/>
</dbReference>
<evidence type="ECO:0000259" key="4">
    <source>
        <dbReference type="PROSITE" id="PS50887"/>
    </source>
</evidence>
<dbReference type="FunFam" id="3.30.70.270:FF:000001">
    <property type="entry name" value="Diguanylate cyclase domain protein"/>
    <property type="match status" value="1"/>
</dbReference>
<comment type="caution">
    <text evidence="7">The sequence shown here is derived from an EMBL/GenBank/DDBJ whole genome shotgun (WGS) entry which is preliminary data.</text>
</comment>
<name>A0A4R3N6I7_9GAMM</name>
<dbReference type="InterPro" id="IPR003018">
    <property type="entry name" value="GAF"/>
</dbReference>